<dbReference type="AlphaFoldDB" id="A0A7W8G804"/>
<evidence type="ECO:0000313" key="1">
    <source>
        <dbReference type="EMBL" id="MBB5225404.1"/>
    </source>
</evidence>
<evidence type="ECO:0008006" key="3">
    <source>
        <dbReference type="Google" id="ProtNLM"/>
    </source>
</evidence>
<sequence>MGFDETIIHCASPALCGIKPACLFSLPDQKYADGSEKMHQWQNLFSKEKRYFVPVKKSDGRFLFFVYDKILLEKMLRNPKNRAYLASKGYQVEKGLEFVLAELFHRLAANESFPHEVGLFLGYPLEDVVGFERHGAQDFKYSGIWKVYGDKESAIQRMKLYKNCTETCMKLLASGLSVPLATKKYKSQKGGIK</sequence>
<proteinExistence type="predicted"/>
<protein>
    <recommendedName>
        <fullName evidence="3">DUF3793 family protein</fullName>
    </recommendedName>
</protein>
<name>A0A7W8G804_9SPIR</name>
<evidence type="ECO:0000313" key="2">
    <source>
        <dbReference type="Proteomes" id="UP000518887"/>
    </source>
</evidence>
<gene>
    <name evidence="1" type="ORF">HNP76_000748</name>
</gene>
<accession>A0A7W8G804</accession>
<dbReference type="Pfam" id="PF12672">
    <property type="entry name" value="DUF3793"/>
    <property type="match status" value="1"/>
</dbReference>
<reference evidence="1 2" key="1">
    <citation type="submission" date="2020-08" db="EMBL/GenBank/DDBJ databases">
        <title>Genomic Encyclopedia of Type Strains, Phase IV (KMG-IV): sequencing the most valuable type-strain genomes for metagenomic binning, comparative biology and taxonomic classification.</title>
        <authorList>
            <person name="Goeker M."/>
        </authorList>
    </citation>
    <scope>NUCLEOTIDE SEQUENCE [LARGE SCALE GENOMIC DNA]</scope>
    <source>
        <strain evidence="1 2">DSM 103462</strain>
    </source>
</reference>
<organism evidence="1 2">
    <name type="scientific">Treponema ruminis</name>
    <dbReference type="NCBI Taxonomy" id="744515"/>
    <lineage>
        <taxon>Bacteria</taxon>
        <taxon>Pseudomonadati</taxon>
        <taxon>Spirochaetota</taxon>
        <taxon>Spirochaetia</taxon>
        <taxon>Spirochaetales</taxon>
        <taxon>Treponemataceae</taxon>
        <taxon>Treponema</taxon>
    </lineage>
</organism>
<dbReference type="InterPro" id="IPR024523">
    <property type="entry name" value="DUF3793"/>
</dbReference>
<dbReference type="RefSeq" id="WP_184657651.1">
    <property type="nucleotide sequence ID" value="NZ_CP031518.1"/>
</dbReference>
<dbReference type="Proteomes" id="UP000518887">
    <property type="component" value="Unassembled WGS sequence"/>
</dbReference>
<dbReference type="EMBL" id="JACHFQ010000002">
    <property type="protein sequence ID" value="MBB5225404.1"/>
    <property type="molecule type" value="Genomic_DNA"/>
</dbReference>
<comment type="caution">
    <text evidence="1">The sequence shown here is derived from an EMBL/GenBank/DDBJ whole genome shotgun (WGS) entry which is preliminary data.</text>
</comment>
<keyword evidence="2" id="KW-1185">Reference proteome</keyword>